<dbReference type="FunFam" id="3.30.200.20:FF:000727">
    <property type="entry name" value="Cysteine-rich RLK (RECEPTOR-like protein kinase) 23"/>
    <property type="match status" value="1"/>
</dbReference>
<evidence type="ECO:0000256" key="7">
    <source>
        <dbReference type="ARBA" id="ARBA00022737"/>
    </source>
</evidence>
<dbReference type="PANTHER" id="PTHR27002:SF1050">
    <property type="entry name" value="CYSTEINE-RICH RECEPTOR-LIKE PROTEIN KINASE 5"/>
    <property type="match status" value="1"/>
</dbReference>
<protein>
    <submittedName>
        <fullName evidence="22">Cysteine-rich receptor kinase 10</fullName>
    </submittedName>
</protein>
<keyword evidence="11" id="KW-1133">Transmembrane helix</keyword>
<evidence type="ECO:0000256" key="8">
    <source>
        <dbReference type="ARBA" id="ARBA00022741"/>
    </source>
</evidence>
<dbReference type="FunFam" id="3.30.430.20:FF:000002">
    <property type="entry name" value="Cysteine-rich receptor-like protein kinase 10"/>
    <property type="match status" value="1"/>
</dbReference>
<evidence type="ECO:0000256" key="10">
    <source>
        <dbReference type="ARBA" id="ARBA00022840"/>
    </source>
</evidence>
<dbReference type="CDD" id="cd23509">
    <property type="entry name" value="Gnk2-like"/>
    <property type="match status" value="2"/>
</dbReference>
<reference evidence="22 23" key="1">
    <citation type="submission" date="2019-12" db="EMBL/GenBank/DDBJ databases">
        <authorList>
            <person name="Alioto T."/>
            <person name="Alioto T."/>
            <person name="Gomez Garrido J."/>
        </authorList>
    </citation>
    <scope>NUCLEOTIDE SEQUENCE [LARGE SCALE GENOMIC DNA]</scope>
</reference>
<evidence type="ECO:0000256" key="12">
    <source>
        <dbReference type="ARBA" id="ARBA00023136"/>
    </source>
</evidence>
<gene>
    <name evidence="22" type="ORF">OLEA9_A086157</name>
</gene>
<evidence type="ECO:0000256" key="3">
    <source>
        <dbReference type="ARBA" id="ARBA00022553"/>
    </source>
</evidence>
<dbReference type="Gene3D" id="1.10.510.10">
    <property type="entry name" value="Transferase(Phosphotransferase) domain 1"/>
    <property type="match status" value="1"/>
</dbReference>
<dbReference type="GO" id="GO:0004674">
    <property type="term" value="F:protein serine/threonine kinase activity"/>
    <property type="evidence" value="ECO:0007669"/>
    <property type="project" value="UniProtKB-KW"/>
</dbReference>
<dbReference type="PANTHER" id="PTHR27002">
    <property type="entry name" value="RECEPTOR-LIKE SERINE/THREONINE-PROTEIN KINASE SD1-8"/>
    <property type="match status" value="1"/>
</dbReference>
<dbReference type="InterPro" id="IPR038408">
    <property type="entry name" value="GNK2_sf"/>
</dbReference>
<feature type="domain" description="Gnk2-homologous" evidence="21">
    <location>
        <begin position="26"/>
        <end position="130"/>
    </location>
</feature>
<dbReference type="Proteomes" id="UP000594638">
    <property type="component" value="Unassembled WGS sequence"/>
</dbReference>
<evidence type="ECO:0000256" key="18">
    <source>
        <dbReference type="SAM" id="MobiDB-lite"/>
    </source>
</evidence>
<keyword evidence="7" id="KW-0677">Repeat</keyword>
<feature type="chain" id="PRO_5035843401" evidence="19">
    <location>
        <begin position="25"/>
        <end position="645"/>
    </location>
</feature>
<keyword evidence="3" id="KW-0597">Phosphoprotein</keyword>
<dbReference type="InterPro" id="IPR011009">
    <property type="entry name" value="Kinase-like_dom_sf"/>
</dbReference>
<proteinExistence type="predicted"/>
<dbReference type="InterPro" id="IPR001245">
    <property type="entry name" value="Ser-Thr/Tyr_kinase_cat_dom"/>
</dbReference>
<evidence type="ECO:0000256" key="4">
    <source>
        <dbReference type="ARBA" id="ARBA00022679"/>
    </source>
</evidence>
<feature type="region of interest" description="Disordered" evidence="18">
    <location>
        <begin position="626"/>
        <end position="645"/>
    </location>
</feature>
<dbReference type="EMBL" id="CACTIH010000266">
    <property type="protein sequence ID" value="CAA2958354.1"/>
    <property type="molecule type" value="Genomic_DNA"/>
</dbReference>
<evidence type="ECO:0000256" key="14">
    <source>
        <dbReference type="ARBA" id="ARBA00023180"/>
    </source>
</evidence>
<keyword evidence="12" id="KW-0472">Membrane</keyword>
<feature type="compositionally biased region" description="Pro residues" evidence="18">
    <location>
        <begin position="252"/>
        <end position="270"/>
    </location>
</feature>
<dbReference type="Pfam" id="PF07714">
    <property type="entry name" value="PK_Tyr_Ser-Thr"/>
    <property type="match status" value="1"/>
</dbReference>
<dbReference type="InterPro" id="IPR002902">
    <property type="entry name" value="GNK2"/>
</dbReference>
<evidence type="ECO:0000256" key="19">
    <source>
        <dbReference type="SAM" id="SignalP"/>
    </source>
</evidence>
<keyword evidence="13 22" id="KW-0675">Receptor</keyword>
<evidence type="ECO:0000259" key="20">
    <source>
        <dbReference type="PROSITE" id="PS50011"/>
    </source>
</evidence>
<dbReference type="GO" id="GO:0005886">
    <property type="term" value="C:plasma membrane"/>
    <property type="evidence" value="ECO:0007669"/>
    <property type="project" value="TreeGrafter"/>
</dbReference>
<name>A0A8S0PXC8_OLEEU</name>
<dbReference type="GO" id="GO:0005524">
    <property type="term" value="F:ATP binding"/>
    <property type="evidence" value="ECO:0007669"/>
    <property type="project" value="UniProtKB-UniRule"/>
</dbReference>
<evidence type="ECO:0000256" key="17">
    <source>
        <dbReference type="PROSITE-ProRule" id="PRU10141"/>
    </source>
</evidence>
<evidence type="ECO:0000256" key="1">
    <source>
        <dbReference type="ARBA" id="ARBA00004167"/>
    </source>
</evidence>
<dbReference type="InterPro" id="IPR000719">
    <property type="entry name" value="Prot_kinase_dom"/>
</dbReference>
<dbReference type="Gene3D" id="3.30.200.20">
    <property type="entry name" value="Phosphorylase Kinase, domain 1"/>
    <property type="match status" value="1"/>
</dbReference>
<keyword evidence="4" id="KW-0808">Transferase</keyword>
<comment type="subcellular location">
    <subcellularLocation>
        <location evidence="1">Membrane</location>
        <topology evidence="1">Single-pass membrane protein</topology>
    </subcellularLocation>
</comment>
<evidence type="ECO:0000259" key="21">
    <source>
        <dbReference type="PROSITE" id="PS51473"/>
    </source>
</evidence>
<dbReference type="FunFam" id="1.10.510.10:FF:000129">
    <property type="entry name" value="cysteine-rich receptor-like protein kinase 10"/>
    <property type="match status" value="1"/>
</dbReference>
<dbReference type="PROSITE" id="PS50011">
    <property type="entry name" value="PROTEIN_KINASE_DOM"/>
    <property type="match status" value="1"/>
</dbReference>
<dbReference type="Gene3D" id="3.30.430.20">
    <property type="entry name" value="Gnk2 domain, C-X8-C-X2-C motif"/>
    <property type="match status" value="2"/>
</dbReference>
<dbReference type="PROSITE" id="PS00107">
    <property type="entry name" value="PROTEIN_KINASE_ATP"/>
    <property type="match status" value="1"/>
</dbReference>
<evidence type="ECO:0000313" key="23">
    <source>
        <dbReference type="Proteomes" id="UP000594638"/>
    </source>
</evidence>
<keyword evidence="6 19" id="KW-0732">Signal</keyword>
<dbReference type="AlphaFoldDB" id="A0A8S0PXC8"/>
<dbReference type="GO" id="GO:0042742">
    <property type="term" value="P:defense response to bacterium"/>
    <property type="evidence" value="ECO:0007669"/>
    <property type="project" value="TreeGrafter"/>
</dbReference>
<keyword evidence="2" id="KW-0723">Serine/threonine-protein kinase</keyword>
<dbReference type="InterPro" id="IPR008271">
    <property type="entry name" value="Ser/Thr_kinase_AS"/>
</dbReference>
<dbReference type="PROSITE" id="PS00108">
    <property type="entry name" value="PROTEIN_KINASE_ST"/>
    <property type="match status" value="1"/>
</dbReference>
<keyword evidence="23" id="KW-1185">Reference proteome</keyword>
<dbReference type="SMART" id="SM00220">
    <property type="entry name" value="S_TKc"/>
    <property type="match status" value="1"/>
</dbReference>
<keyword evidence="14" id="KW-0325">Glycoprotein</keyword>
<dbReference type="InterPro" id="IPR017441">
    <property type="entry name" value="Protein_kinase_ATP_BS"/>
</dbReference>
<evidence type="ECO:0000256" key="6">
    <source>
        <dbReference type="ARBA" id="ARBA00022729"/>
    </source>
</evidence>
<evidence type="ECO:0000256" key="13">
    <source>
        <dbReference type="ARBA" id="ARBA00023170"/>
    </source>
</evidence>
<dbReference type="Pfam" id="PF01657">
    <property type="entry name" value="Stress-antifung"/>
    <property type="match status" value="2"/>
</dbReference>
<feature type="region of interest" description="Disordered" evidence="18">
    <location>
        <begin position="252"/>
        <end position="273"/>
    </location>
</feature>
<feature type="domain" description="Protein kinase" evidence="20">
    <location>
        <begin position="329"/>
        <end position="604"/>
    </location>
</feature>
<dbReference type="OrthoDB" id="688481at2759"/>
<dbReference type="CDD" id="cd14066">
    <property type="entry name" value="STKc_IRAK"/>
    <property type="match status" value="1"/>
</dbReference>
<accession>A0A8S0PXC8</accession>
<evidence type="ECO:0000313" key="22">
    <source>
        <dbReference type="EMBL" id="CAA2958354.1"/>
    </source>
</evidence>
<dbReference type="FunFam" id="3.30.430.20:FF:000013">
    <property type="entry name" value="Cysteine-rich RLK (RECEPTOR-like protein kinase) 23"/>
    <property type="match status" value="1"/>
</dbReference>
<sequence>MLAFKISGYLFLFCLLFLFRVSSSVNYLDHICPNTTTYSPNSTYRSNLNQLFLALSSNATRNNGFYSYEVGRGSPDRIEGLFLCRGDVNSDVCEECVRNATTNILQRCPMEKAAVIWYDECMLGYSNISIFSWSEQNAPIILLNVQNITDQPDRFRTVLAATLNELATEAANGLSGKKFATKQANFTGFQTLYTLAQCTPDLSSGQCNTCLQDCISNFPTCCDLSQGARVNFPSCNIRYEMSPFYNFTLAPAPAPPPPNRNTSPLPPPPSARSTTNEVILFIGCFLLTRRAKQKRYDAVDEENDEGNDISTIESLQYDLNTVELATNNFSPDNKIGEGGFGSVYKGTFSNGQEIAVKRLSKNSWQGAKEFKNEVVLVAKLQHRNLVRLLGFCLEGEEKILIYEFVPNKSLDYFLFDPKKRELLDWSKRYKIIGGIARGLVYLHEDSRLRIIHRDLKASNILLDGDMNPKISDFGMARIFGVDQSQGNTSRIVGTYGYMSPEYAMHGHFSVKSDVFSFGVLVLEIISGKKNSSFYKSDGAEYLISYACKLWRDNKTLELVDPTLQNANARNEVIRYIQIGLLCVQEDVDKRPNMTSILVMLNSYSATLPVPGQPSFFFDSRTHNKAQVQDSGKSTSTSTAFSINEA</sequence>
<feature type="domain" description="Gnk2-homologous" evidence="21">
    <location>
        <begin position="136"/>
        <end position="244"/>
    </location>
</feature>
<evidence type="ECO:0000256" key="16">
    <source>
        <dbReference type="ARBA" id="ARBA00047951"/>
    </source>
</evidence>
<comment type="caution">
    <text evidence="22">The sequence shown here is derived from an EMBL/GenBank/DDBJ whole genome shotgun (WGS) entry which is preliminary data.</text>
</comment>
<dbReference type="SUPFAM" id="SSF56112">
    <property type="entry name" value="Protein kinase-like (PK-like)"/>
    <property type="match status" value="1"/>
</dbReference>
<keyword evidence="10 17" id="KW-0067">ATP-binding</keyword>
<dbReference type="Gramene" id="OE9A086157T1">
    <property type="protein sequence ID" value="OE9A086157C1"/>
    <property type="gene ID" value="OE9A086157"/>
</dbReference>
<keyword evidence="8 17" id="KW-0547">Nucleotide-binding</keyword>
<organism evidence="22 23">
    <name type="scientific">Olea europaea subsp. europaea</name>
    <dbReference type="NCBI Taxonomy" id="158383"/>
    <lineage>
        <taxon>Eukaryota</taxon>
        <taxon>Viridiplantae</taxon>
        <taxon>Streptophyta</taxon>
        <taxon>Embryophyta</taxon>
        <taxon>Tracheophyta</taxon>
        <taxon>Spermatophyta</taxon>
        <taxon>Magnoliopsida</taxon>
        <taxon>eudicotyledons</taxon>
        <taxon>Gunneridae</taxon>
        <taxon>Pentapetalae</taxon>
        <taxon>asterids</taxon>
        <taxon>lamiids</taxon>
        <taxon>Lamiales</taxon>
        <taxon>Oleaceae</taxon>
        <taxon>Oleeae</taxon>
        <taxon>Olea</taxon>
    </lineage>
</organism>
<evidence type="ECO:0000256" key="9">
    <source>
        <dbReference type="ARBA" id="ARBA00022777"/>
    </source>
</evidence>
<feature type="signal peptide" evidence="19">
    <location>
        <begin position="1"/>
        <end position="24"/>
    </location>
</feature>
<feature type="binding site" evidence="17">
    <location>
        <position position="357"/>
    </location>
    <ligand>
        <name>ATP</name>
        <dbReference type="ChEBI" id="CHEBI:30616"/>
    </ligand>
</feature>
<evidence type="ECO:0000256" key="2">
    <source>
        <dbReference type="ARBA" id="ARBA00022527"/>
    </source>
</evidence>
<evidence type="ECO:0000256" key="15">
    <source>
        <dbReference type="ARBA" id="ARBA00047558"/>
    </source>
</evidence>
<comment type="catalytic activity">
    <reaction evidence="15">
        <text>L-seryl-[protein] + ATP = O-phospho-L-seryl-[protein] + ADP + H(+)</text>
        <dbReference type="Rhea" id="RHEA:17989"/>
        <dbReference type="Rhea" id="RHEA-COMP:9863"/>
        <dbReference type="Rhea" id="RHEA-COMP:11604"/>
        <dbReference type="ChEBI" id="CHEBI:15378"/>
        <dbReference type="ChEBI" id="CHEBI:29999"/>
        <dbReference type="ChEBI" id="CHEBI:30616"/>
        <dbReference type="ChEBI" id="CHEBI:83421"/>
        <dbReference type="ChEBI" id="CHEBI:456216"/>
    </reaction>
</comment>
<dbReference type="PROSITE" id="PS51473">
    <property type="entry name" value="GNK2"/>
    <property type="match status" value="2"/>
</dbReference>
<evidence type="ECO:0000256" key="5">
    <source>
        <dbReference type="ARBA" id="ARBA00022692"/>
    </source>
</evidence>
<keyword evidence="9 22" id="KW-0418">Kinase</keyword>
<evidence type="ECO:0000256" key="11">
    <source>
        <dbReference type="ARBA" id="ARBA00022989"/>
    </source>
</evidence>
<keyword evidence="5" id="KW-0812">Transmembrane</keyword>
<comment type="catalytic activity">
    <reaction evidence="16">
        <text>L-threonyl-[protein] + ATP = O-phospho-L-threonyl-[protein] + ADP + H(+)</text>
        <dbReference type="Rhea" id="RHEA:46608"/>
        <dbReference type="Rhea" id="RHEA-COMP:11060"/>
        <dbReference type="Rhea" id="RHEA-COMP:11605"/>
        <dbReference type="ChEBI" id="CHEBI:15378"/>
        <dbReference type="ChEBI" id="CHEBI:30013"/>
        <dbReference type="ChEBI" id="CHEBI:30616"/>
        <dbReference type="ChEBI" id="CHEBI:61977"/>
        <dbReference type="ChEBI" id="CHEBI:456216"/>
    </reaction>
</comment>